<comment type="caution">
    <text evidence="5">The sequence shown here is derived from an EMBL/GenBank/DDBJ whole genome shotgun (WGS) entry which is preliminary data.</text>
</comment>
<feature type="compositionally biased region" description="Basic and acidic residues" evidence="1">
    <location>
        <begin position="710"/>
        <end position="719"/>
    </location>
</feature>
<reference evidence="5 7" key="1">
    <citation type="submission" date="2018-08" db="EMBL/GenBank/DDBJ databases">
        <title>A genome reference for cultivated species of the human gut microbiota.</title>
        <authorList>
            <person name="Zou Y."/>
            <person name="Xue W."/>
            <person name="Luo G."/>
        </authorList>
    </citation>
    <scope>NUCLEOTIDE SEQUENCE [LARGE SCALE GENOMIC DNA]</scope>
    <source>
        <strain evidence="5 7">AF26-4BH</strain>
        <strain evidence="4">TF05-5AC</strain>
    </source>
</reference>
<sequence length="955" mass="104147">MKLVIPAVVGGVPVKGIGDNAFNQSNYASISFVGLDLSAATGLTAIGKGAFFNCTGLTGSLRLPAGITSVGENAFYSAGYRFVYLSGKNTVYGDSAFGGGALAAVVCPDKSSYDALTLKPPVDRAEKLTYPVTLRFVDEAGNEAAKARAALYRMPLKYVQKDNKSWTIKADYKLPEPSAGTSSNNWRWVFDKGSSTGVTPDSLVTGEVLTLIQPLDLPQVGFGGDIDKTYDGKPASLNVSASHPHYSSYQGAQNGDVIFYFIWTWVDESGKETRKSDYDLFNMEFRDAGSFTCRVTVQAAIKGENKIIYEDHHDFKVKIRKAEPDVTPVISSDSISVSGSLPTLSLKEGSTEGSIRWDDGQTIQEGKHDYSWTFTPKDNNNYTETQGTITLEGVSDALYAIEVTVSGKGKVSPSGSFSLSKGETVDFTFTPEPGYKLDSVTFDGVDIKGELKENTYQLKNVPAGDSKTHRLAVSFVIMESEDMKKVFDSLPVLSEGSSVNTEQANAYLDAKIQYEELCQNRTPNIPEETLLKFHRSLLALPSIKIDVDETGIVTMSDYAALLYDMTAQEARELRNGAITNYTITINVKKSTVNPEQKKEIQSLLKDAVITSGSYDIKLYKIITKNSITTTTALYETPKQLILSFPVPKDIKAVANGYQRTFYVAGLHENSRSRTSASLFTNSDSSGKTITIKCDKFSVFSVIYQDVKKAEDSHHSDNKDNNSSNNNDNNSSSNTYVPDYEKDFWDNVVKLIKKAKAGDTVNVNAVTYDKMPEAVMAALRENPYVALIVRWDGGKPVIIPAQTALVYEKGRVYYPLSLLSELYAKVNAALTTPAPAPSGSGSASNSNSGKSWEISAPSSNKTSSYTPTPKDKGSETTTETETESETETQETETPSETMEEPTPAPETTPEEELPVKELTKKTESKTITIVLIASCVLLILVVVIIAVLLSIKRKNR</sequence>
<dbReference type="InterPro" id="IPR032675">
    <property type="entry name" value="LRR_dom_sf"/>
</dbReference>
<feature type="domain" description="Bacterial repeat" evidence="3">
    <location>
        <begin position="399"/>
        <end position="449"/>
    </location>
</feature>
<feature type="compositionally biased region" description="Low complexity" evidence="1">
    <location>
        <begin position="836"/>
        <end position="848"/>
    </location>
</feature>
<proteinExistence type="predicted"/>
<dbReference type="Gene3D" id="3.80.10.10">
    <property type="entry name" value="Ribonuclease Inhibitor"/>
    <property type="match status" value="1"/>
</dbReference>
<evidence type="ECO:0000259" key="3">
    <source>
        <dbReference type="Pfam" id="PF18998"/>
    </source>
</evidence>
<dbReference type="EMBL" id="QVLU01000004">
    <property type="protein sequence ID" value="RGE73213.1"/>
    <property type="molecule type" value="Genomic_DNA"/>
</dbReference>
<keyword evidence="2" id="KW-0812">Transmembrane</keyword>
<dbReference type="InterPro" id="IPR044060">
    <property type="entry name" value="Bacterial_rp_domain"/>
</dbReference>
<feature type="compositionally biased region" description="Polar residues" evidence="1">
    <location>
        <begin position="855"/>
        <end position="866"/>
    </location>
</feature>
<accession>A0A3E3J1R4</accession>
<gene>
    <name evidence="5" type="ORF">DWY69_06145</name>
    <name evidence="4" type="ORF">DXC51_02095</name>
</gene>
<dbReference type="PROSITE" id="PS00018">
    <property type="entry name" value="EF_HAND_1"/>
    <property type="match status" value="1"/>
</dbReference>
<dbReference type="AlphaFoldDB" id="A0A3E3J1R4"/>
<organism evidence="5 7">
    <name type="scientific">Eisenbergiella massiliensis</name>
    <dbReference type="NCBI Taxonomy" id="1720294"/>
    <lineage>
        <taxon>Bacteria</taxon>
        <taxon>Bacillati</taxon>
        <taxon>Bacillota</taxon>
        <taxon>Clostridia</taxon>
        <taxon>Lachnospirales</taxon>
        <taxon>Lachnospiraceae</taxon>
        <taxon>Eisenbergiella</taxon>
    </lineage>
</organism>
<evidence type="ECO:0000313" key="6">
    <source>
        <dbReference type="Proteomes" id="UP000260812"/>
    </source>
</evidence>
<keyword evidence="2" id="KW-1133">Transmembrane helix</keyword>
<feature type="region of interest" description="Disordered" evidence="1">
    <location>
        <begin position="833"/>
        <end position="917"/>
    </location>
</feature>
<feature type="compositionally biased region" description="Acidic residues" evidence="1">
    <location>
        <begin position="877"/>
        <end position="889"/>
    </location>
</feature>
<keyword evidence="6" id="KW-1185">Reference proteome</keyword>
<dbReference type="Proteomes" id="UP000261166">
    <property type="component" value="Unassembled WGS sequence"/>
</dbReference>
<evidence type="ECO:0000313" key="7">
    <source>
        <dbReference type="Proteomes" id="UP000261166"/>
    </source>
</evidence>
<feature type="transmembrane region" description="Helical" evidence="2">
    <location>
        <begin position="926"/>
        <end position="950"/>
    </location>
</feature>
<dbReference type="Pfam" id="PF13306">
    <property type="entry name" value="LRR_5"/>
    <property type="match status" value="1"/>
</dbReference>
<feature type="compositionally biased region" description="Low complexity" evidence="1">
    <location>
        <begin position="720"/>
        <end position="733"/>
    </location>
</feature>
<evidence type="ECO:0000313" key="4">
    <source>
        <dbReference type="EMBL" id="RGE65257.1"/>
    </source>
</evidence>
<dbReference type="EMBL" id="QVLV01000001">
    <property type="protein sequence ID" value="RGE65257.1"/>
    <property type="molecule type" value="Genomic_DNA"/>
</dbReference>
<evidence type="ECO:0000313" key="5">
    <source>
        <dbReference type="EMBL" id="RGE73213.1"/>
    </source>
</evidence>
<dbReference type="InterPro" id="IPR018247">
    <property type="entry name" value="EF_Hand_1_Ca_BS"/>
</dbReference>
<evidence type="ECO:0000256" key="1">
    <source>
        <dbReference type="SAM" id="MobiDB-lite"/>
    </source>
</evidence>
<evidence type="ECO:0000256" key="2">
    <source>
        <dbReference type="SAM" id="Phobius"/>
    </source>
</evidence>
<feature type="region of interest" description="Disordered" evidence="1">
    <location>
        <begin position="710"/>
        <end position="735"/>
    </location>
</feature>
<protein>
    <submittedName>
        <fullName evidence="5">Leucine-rich repeat domain-containing protein</fullName>
    </submittedName>
</protein>
<dbReference type="OrthoDB" id="1814867at2"/>
<name>A0A3E3J1R4_9FIRM</name>
<dbReference type="Pfam" id="PF18998">
    <property type="entry name" value="Flg_new_2"/>
    <property type="match status" value="1"/>
</dbReference>
<keyword evidence="2" id="KW-0472">Membrane</keyword>
<dbReference type="Proteomes" id="UP000260812">
    <property type="component" value="Unassembled WGS sequence"/>
</dbReference>
<dbReference type="InterPro" id="IPR026906">
    <property type="entry name" value="LRR_5"/>
</dbReference>